<gene>
    <name evidence="2" type="ORF">g.15562</name>
</gene>
<dbReference type="EMBL" id="GEBQ01018873">
    <property type="protein sequence ID" value="JAT21104.1"/>
    <property type="molecule type" value="Transcribed_RNA"/>
</dbReference>
<feature type="compositionally biased region" description="Basic residues" evidence="1">
    <location>
        <begin position="11"/>
        <end position="20"/>
    </location>
</feature>
<reference evidence="2" key="1">
    <citation type="submission" date="2015-11" db="EMBL/GenBank/DDBJ databases">
        <title>De novo transcriptome assembly of four potential Pierce s Disease insect vectors from Arizona vineyards.</title>
        <authorList>
            <person name="Tassone E.E."/>
        </authorList>
    </citation>
    <scope>NUCLEOTIDE SEQUENCE</scope>
</reference>
<feature type="compositionally biased region" description="Basic and acidic residues" evidence="1">
    <location>
        <begin position="1"/>
        <end position="10"/>
    </location>
</feature>
<protein>
    <submittedName>
        <fullName evidence="2">Uncharacterized protein</fullName>
    </submittedName>
</protein>
<feature type="region of interest" description="Disordered" evidence="1">
    <location>
        <begin position="1"/>
        <end position="29"/>
    </location>
</feature>
<feature type="compositionally biased region" description="Polar residues" evidence="1">
    <location>
        <begin position="137"/>
        <end position="148"/>
    </location>
</feature>
<accession>A0A1B6LC51</accession>
<evidence type="ECO:0000256" key="1">
    <source>
        <dbReference type="SAM" id="MobiDB-lite"/>
    </source>
</evidence>
<evidence type="ECO:0000313" key="2">
    <source>
        <dbReference type="EMBL" id="JAT21104.1"/>
    </source>
</evidence>
<sequence>MHPSSFDHKSRQARRHHQHRPTIDSNSYNINRDYDGDLGEGWNLQDAEEILRGRNYNLLANNPSSYPLGYPAPPSKEIPPPMFPSRPRHPVYLPMHGVIYGHGPPPQPSFILHPRPARRTPDDIVYGKTVSKRQTRGRTYNGQPAASESQHHPRQVISYNRPQRVNYHHLSGI</sequence>
<name>A0A1B6LC51_9HEMI</name>
<feature type="region of interest" description="Disordered" evidence="1">
    <location>
        <begin position="128"/>
        <end position="165"/>
    </location>
</feature>
<dbReference type="AlphaFoldDB" id="A0A1B6LC51"/>
<organism evidence="2">
    <name type="scientific">Graphocephala atropunctata</name>
    <dbReference type="NCBI Taxonomy" id="36148"/>
    <lineage>
        <taxon>Eukaryota</taxon>
        <taxon>Metazoa</taxon>
        <taxon>Ecdysozoa</taxon>
        <taxon>Arthropoda</taxon>
        <taxon>Hexapoda</taxon>
        <taxon>Insecta</taxon>
        <taxon>Pterygota</taxon>
        <taxon>Neoptera</taxon>
        <taxon>Paraneoptera</taxon>
        <taxon>Hemiptera</taxon>
        <taxon>Auchenorrhyncha</taxon>
        <taxon>Membracoidea</taxon>
        <taxon>Cicadellidae</taxon>
        <taxon>Cicadellinae</taxon>
        <taxon>Cicadellini</taxon>
        <taxon>Graphocephala</taxon>
    </lineage>
</organism>
<proteinExistence type="predicted"/>